<dbReference type="AlphaFoldDB" id="A0AA88DBG8"/>
<dbReference type="FunFam" id="3.80.10.10:FF:001583">
    <property type="entry name" value="Leucine-rich repeat family protein isoform 1"/>
    <property type="match status" value="1"/>
</dbReference>
<dbReference type="FunFam" id="3.80.10.10:FF:000399">
    <property type="entry name" value="F-box/LRR-repeat protein 14"/>
    <property type="match status" value="1"/>
</dbReference>
<protein>
    <recommendedName>
        <fullName evidence="1">F-box/LRR-repeat protein 15-like leucin rich repeat domain-containing protein</fullName>
    </recommendedName>
</protein>
<dbReference type="InterPro" id="IPR057207">
    <property type="entry name" value="FBXL15_LRR"/>
</dbReference>
<dbReference type="GO" id="GO:0031146">
    <property type="term" value="P:SCF-dependent proteasomal ubiquitin-dependent protein catabolic process"/>
    <property type="evidence" value="ECO:0007669"/>
    <property type="project" value="TreeGrafter"/>
</dbReference>
<proteinExistence type="predicted"/>
<dbReference type="FunFam" id="3.80.10.10:FF:000678">
    <property type="entry name" value="Predicted protein"/>
    <property type="match status" value="1"/>
</dbReference>
<dbReference type="SMART" id="SM00367">
    <property type="entry name" value="LRR_CC"/>
    <property type="match status" value="7"/>
</dbReference>
<dbReference type="Pfam" id="PF13516">
    <property type="entry name" value="LRR_6"/>
    <property type="match status" value="3"/>
</dbReference>
<dbReference type="SUPFAM" id="SSF52058">
    <property type="entry name" value="L domain-like"/>
    <property type="match status" value="1"/>
</dbReference>
<dbReference type="FunFam" id="3.80.10.10:FF:000277">
    <property type="entry name" value="Leucine-rich repeat family protein"/>
    <property type="match status" value="1"/>
</dbReference>
<dbReference type="Pfam" id="PF25372">
    <property type="entry name" value="DUF7885"/>
    <property type="match status" value="2"/>
</dbReference>
<dbReference type="PANTHER" id="PTHR13318:SF190">
    <property type="entry name" value="PARTNER OF PAIRED, ISOFORM B"/>
    <property type="match status" value="1"/>
</dbReference>
<evidence type="ECO:0000313" key="2">
    <source>
        <dbReference type="EMBL" id="GMN49961.1"/>
    </source>
</evidence>
<dbReference type="EMBL" id="BTGU01000032">
    <property type="protein sequence ID" value="GMN49961.1"/>
    <property type="molecule type" value="Genomic_DNA"/>
</dbReference>
<comment type="caution">
    <text evidence="2">The sequence shown here is derived from an EMBL/GenBank/DDBJ whole genome shotgun (WGS) entry which is preliminary data.</text>
</comment>
<sequence>MGGACSRKRDQREEEDNLNGGVSRRYCKSGSSKWLSTSFFRAAVDIQPGKGKCPSLLNLCIHKTREDIDRHDTFSMLPRDISQQIFNELVFSGRLNEVSLEAFRDCALQDLYLGEYPGVNDSWMDVVSSQGSSLLSVDLSVSDVTDSGLIHLKDCKNLQALNFNYCDQISDHGLEYISGLSNLTSLSFRRNNAITAQGMSAFAGLVNLVKLDLERCPGIHGGLVYLEDLTRLESLNINWCNCITDADMKPLSGLTNLKGLQISCSKVTDCGISCLKGLHKLSLLNLEGCPVTAACLDSLSALTALQYLNLSRCCLTDNGCEKFSRLVKLKVLNLAFNDITDACLAHLKGLTTLESLNLDSCRIGDEGLVNLTGLRQLKCLELSDTEVGSNGLRHISGLVNLESINLSFTVITDSGLRKLSGLSSLKSLNLDARQITDSGLAALTSLTGLTHLDLFGARITDSGTNYLRSTLQESQVSGNLWRRIDRFWYKEYQRPVIPYIVESVTKLQPDRQNLGDDFRSDRIGLFECVEFSCHQLGASAFENTEEFEVTDVGVLQGDSERHQESSVEAPPRSGKLPTRVAVGGISADHKQLSSWRNNYCI</sequence>
<evidence type="ECO:0000313" key="3">
    <source>
        <dbReference type="Proteomes" id="UP001187192"/>
    </source>
</evidence>
<feature type="domain" description="F-box/LRR-repeat protein 15-like leucin rich repeat" evidence="1">
    <location>
        <begin position="292"/>
        <end position="371"/>
    </location>
</feature>
<dbReference type="InterPro" id="IPR032675">
    <property type="entry name" value="LRR_dom_sf"/>
</dbReference>
<dbReference type="Proteomes" id="UP001187192">
    <property type="component" value="Unassembled WGS sequence"/>
</dbReference>
<dbReference type="Gene3D" id="3.80.10.10">
    <property type="entry name" value="Ribonuclease Inhibitor"/>
    <property type="match status" value="4"/>
</dbReference>
<name>A0AA88DBG8_FICCA</name>
<organism evidence="2 3">
    <name type="scientific">Ficus carica</name>
    <name type="common">Common fig</name>
    <dbReference type="NCBI Taxonomy" id="3494"/>
    <lineage>
        <taxon>Eukaryota</taxon>
        <taxon>Viridiplantae</taxon>
        <taxon>Streptophyta</taxon>
        <taxon>Embryophyta</taxon>
        <taxon>Tracheophyta</taxon>
        <taxon>Spermatophyta</taxon>
        <taxon>Magnoliopsida</taxon>
        <taxon>eudicotyledons</taxon>
        <taxon>Gunneridae</taxon>
        <taxon>Pentapetalae</taxon>
        <taxon>rosids</taxon>
        <taxon>fabids</taxon>
        <taxon>Rosales</taxon>
        <taxon>Moraceae</taxon>
        <taxon>Ficeae</taxon>
        <taxon>Ficus</taxon>
    </lineage>
</organism>
<dbReference type="InterPro" id="IPR006553">
    <property type="entry name" value="Leu-rich_rpt_Cys-con_subtyp"/>
</dbReference>
<dbReference type="InterPro" id="IPR001611">
    <property type="entry name" value="Leu-rich_rpt"/>
</dbReference>
<accession>A0AA88DBG8</accession>
<dbReference type="PANTHER" id="PTHR13318">
    <property type="entry name" value="PARTNER OF PAIRED, ISOFORM B-RELATED"/>
    <property type="match status" value="1"/>
</dbReference>
<keyword evidence="3" id="KW-1185">Reference proteome</keyword>
<feature type="domain" description="F-box/LRR-repeat protein 15-like leucin rich repeat" evidence="1">
    <location>
        <begin position="133"/>
        <end position="217"/>
    </location>
</feature>
<reference evidence="2" key="1">
    <citation type="submission" date="2023-07" db="EMBL/GenBank/DDBJ databases">
        <title>draft genome sequence of fig (Ficus carica).</title>
        <authorList>
            <person name="Takahashi T."/>
            <person name="Nishimura K."/>
        </authorList>
    </citation>
    <scope>NUCLEOTIDE SEQUENCE</scope>
</reference>
<gene>
    <name evidence="2" type="ORF">TIFTF001_019132</name>
</gene>
<evidence type="ECO:0000259" key="1">
    <source>
        <dbReference type="Pfam" id="PF25372"/>
    </source>
</evidence>
<dbReference type="GO" id="GO:0019005">
    <property type="term" value="C:SCF ubiquitin ligase complex"/>
    <property type="evidence" value="ECO:0007669"/>
    <property type="project" value="TreeGrafter"/>
</dbReference>